<dbReference type="AlphaFoldDB" id="S8CNG9"/>
<evidence type="ECO:0000259" key="1">
    <source>
        <dbReference type="Pfam" id="PF22936"/>
    </source>
</evidence>
<feature type="non-terminal residue" evidence="2">
    <location>
        <position position="104"/>
    </location>
</feature>
<gene>
    <name evidence="2" type="ORF">M569_06501</name>
</gene>
<dbReference type="PANTHER" id="PTHR47592">
    <property type="entry name" value="PBF68 PROTEIN"/>
    <property type="match status" value="1"/>
</dbReference>
<evidence type="ECO:0000313" key="2">
    <source>
        <dbReference type="EMBL" id="EPS68270.1"/>
    </source>
</evidence>
<accession>S8CNG9</accession>
<dbReference type="InterPro" id="IPR054722">
    <property type="entry name" value="PolX-like_BBD"/>
</dbReference>
<dbReference type="OrthoDB" id="2015125at2759"/>
<organism evidence="2 3">
    <name type="scientific">Genlisea aurea</name>
    <dbReference type="NCBI Taxonomy" id="192259"/>
    <lineage>
        <taxon>Eukaryota</taxon>
        <taxon>Viridiplantae</taxon>
        <taxon>Streptophyta</taxon>
        <taxon>Embryophyta</taxon>
        <taxon>Tracheophyta</taxon>
        <taxon>Spermatophyta</taxon>
        <taxon>Magnoliopsida</taxon>
        <taxon>eudicotyledons</taxon>
        <taxon>Gunneridae</taxon>
        <taxon>Pentapetalae</taxon>
        <taxon>asterids</taxon>
        <taxon>lamiids</taxon>
        <taxon>Lamiales</taxon>
        <taxon>Lentibulariaceae</taxon>
        <taxon>Genlisea</taxon>
    </lineage>
</organism>
<dbReference type="PANTHER" id="PTHR47592:SF27">
    <property type="entry name" value="OS08G0421700 PROTEIN"/>
    <property type="match status" value="1"/>
</dbReference>
<protein>
    <recommendedName>
        <fullName evidence="1">Retrovirus-related Pol polyprotein from transposon TNT 1-94-like beta-barrel domain-containing protein</fullName>
    </recommendedName>
</protein>
<dbReference type="Pfam" id="PF22936">
    <property type="entry name" value="Pol_BBD"/>
    <property type="match status" value="1"/>
</dbReference>
<keyword evidence="3" id="KW-1185">Reference proteome</keyword>
<proteinExistence type="predicted"/>
<sequence>ETDWTADTGATNHMTGTTKVLTNLNTYTGPDGVKMGNGTTAKIAGIGSSILKQKNSTVPLKHVLYVPALTKNLLSVSQLTSNEPVNCEFTNVGFSVKDRTTGQL</sequence>
<dbReference type="EMBL" id="AUSU01002687">
    <property type="protein sequence ID" value="EPS68270.1"/>
    <property type="molecule type" value="Genomic_DNA"/>
</dbReference>
<evidence type="ECO:0000313" key="3">
    <source>
        <dbReference type="Proteomes" id="UP000015453"/>
    </source>
</evidence>
<name>S8CNG9_9LAMI</name>
<reference evidence="2 3" key="1">
    <citation type="journal article" date="2013" name="BMC Genomics">
        <title>The miniature genome of a carnivorous plant Genlisea aurea contains a low number of genes and short non-coding sequences.</title>
        <authorList>
            <person name="Leushkin E.V."/>
            <person name="Sutormin R.A."/>
            <person name="Nabieva E.R."/>
            <person name="Penin A.A."/>
            <person name="Kondrashov A.S."/>
            <person name="Logacheva M.D."/>
        </authorList>
    </citation>
    <scope>NUCLEOTIDE SEQUENCE [LARGE SCALE GENOMIC DNA]</scope>
</reference>
<feature type="domain" description="Retrovirus-related Pol polyprotein from transposon TNT 1-94-like beta-barrel" evidence="1">
    <location>
        <begin position="4"/>
        <end position="82"/>
    </location>
</feature>
<feature type="non-terminal residue" evidence="2">
    <location>
        <position position="1"/>
    </location>
</feature>
<comment type="caution">
    <text evidence="2">The sequence shown here is derived from an EMBL/GenBank/DDBJ whole genome shotgun (WGS) entry which is preliminary data.</text>
</comment>
<dbReference type="Proteomes" id="UP000015453">
    <property type="component" value="Unassembled WGS sequence"/>
</dbReference>